<dbReference type="PROSITE" id="PS50887">
    <property type="entry name" value="GGDEF"/>
    <property type="match status" value="1"/>
</dbReference>
<dbReference type="SUPFAM" id="SSF55073">
    <property type="entry name" value="Nucleotide cyclase"/>
    <property type="match status" value="1"/>
</dbReference>
<feature type="transmembrane region" description="Helical" evidence="1">
    <location>
        <begin position="172"/>
        <end position="193"/>
    </location>
</feature>
<dbReference type="InterPro" id="IPR050469">
    <property type="entry name" value="Diguanylate_Cyclase"/>
</dbReference>
<dbReference type="STRING" id="856736.SAMN04488058_11028"/>
<accession>A0A1H6ZJW8</accession>
<dbReference type="NCBIfam" id="TIGR00254">
    <property type="entry name" value="GGDEF"/>
    <property type="match status" value="1"/>
</dbReference>
<dbReference type="InterPro" id="IPR000160">
    <property type="entry name" value="GGDEF_dom"/>
</dbReference>
<dbReference type="OrthoDB" id="9804747at2"/>
<sequence length="376" mass="41943">MAHPAPTPLQSRLHRLRKQVVLASNGAFLLYSLLTALVEPELRRALLGLDWGELLSGDLRSHAPRFWGMAVALFGLITVLIWPRRVRELFLVYVLALLAVALIETRRMLLSELMPFHLTLWLTASVPTFFLIYGTRRGLWLSTLIFGVLVFTLLFTAWPLPGPLRGDVAADWITVFIVMVVSGLSSALLMGLIENNMMINERTIEELRRARIDVVTGVYSRAVIEEELEAAWQECAAQGRALSVVMCDIDHFKRVNDVHGHRVGDEVLHAFAQCLSLSLSRQGLRSSAKVGRWGGEEFLILLPDHTEAQARTVAETLRRAVVDYPLAGLMVTASFGVSCSLGLEERAEQATRPRQLFEEADLALYSAKRAGRNAVH</sequence>
<dbReference type="PANTHER" id="PTHR45138:SF9">
    <property type="entry name" value="DIGUANYLATE CYCLASE DGCM-RELATED"/>
    <property type="match status" value="1"/>
</dbReference>
<keyword evidence="1" id="KW-0472">Membrane</keyword>
<keyword evidence="1" id="KW-1133">Transmembrane helix</keyword>
<evidence type="ECO:0000313" key="4">
    <source>
        <dbReference type="Proteomes" id="UP000199223"/>
    </source>
</evidence>
<dbReference type="Gene3D" id="3.30.70.270">
    <property type="match status" value="1"/>
</dbReference>
<feature type="transmembrane region" description="Helical" evidence="1">
    <location>
        <begin position="20"/>
        <end position="38"/>
    </location>
</feature>
<dbReference type="InterPro" id="IPR043128">
    <property type="entry name" value="Rev_trsase/Diguanyl_cyclase"/>
</dbReference>
<proteinExistence type="predicted"/>
<dbReference type="FunFam" id="3.30.70.270:FF:000001">
    <property type="entry name" value="Diguanylate cyclase domain protein"/>
    <property type="match status" value="1"/>
</dbReference>
<protein>
    <submittedName>
        <fullName evidence="3">Diguanylate cyclase (GGDEF) domain-containing protein</fullName>
    </submittedName>
</protein>
<dbReference type="GO" id="GO:0052621">
    <property type="term" value="F:diguanylate cyclase activity"/>
    <property type="evidence" value="ECO:0007669"/>
    <property type="project" value="TreeGrafter"/>
</dbReference>
<feature type="transmembrane region" description="Helical" evidence="1">
    <location>
        <begin position="140"/>
        <end position="160"/>
    </location>
</feature>
<dbReference type="EMBL" id="FNZA01000010">
    <property type="protein sequence ID" value="SEJ53568.1"/>
    <property type="molecule type" value="Genomic_DNA"/>
</dbReference>
<dbReference type="Proteomes" id="UP000199223">
    <property type="component" value="Unassembled WGS sequence"/>
</dbReference>
<gene>
    <name evidence="3" type="ORF">SAMN04488058_11028</name>
</gene>
<feature type="transmembrane region" description="Helical" evidence="1">
    <location>
        <begin position="115"/>
        <end position="133"/>
    </location>
</feature>
<evidence type="ECO:0000256" key="1">
    <source>
        <dbReference type="SAM" id="Phobius"/>
    </source>
</evidence>
<feature type="transmembrane region" description="Helical" evidence="1">
    <location>
        <begin position="66"/>
        <end position="83"/>
    </location>
</feature>
<dbReference type="SMART" id="SM00267">
    <property type="entry name" value="GGDEF"/>
    <property type="match status" value="1"/>
</dbReference>
<dbReference type="GO" id="GO:1902201">
    <property type="term" value="P:negative regulation of bacterial-type flagellum-dependent cell motility"/>
    <property type="evidence" value="ECO:0007669"/>
    <property type="project" value="TreeGrafter"/>
</dbReference>
<evidence type="ECO:0000313" key="3">
    <source>
        <dbReference type="EMBL" id="SEJ53568.1"/>
    </source>
</evidence>
<evidence type="ECO:0000259" key="2">
    <source>
        <dbReference type="PROSITE" id="PS50887"/>
    </source>
</evidence>
<feature type="domain" description="GGDEF" evidence="2">
    <location>
        <begin position="240"/>
        <end position="376"/>
    </location>
</feature>
<organism evidence="3 4">
    <name type="scientific">Deinococcus reticulitermitis</name>
    <dbReference type="NCBI Taxonomy" id="856736"/>
    <lineage>
        <taxon>Bacteria</taxon>
        <taxon>Thermotogati</taxon>
        <taxon>Deinococcota</taxon>
        <taxon>Deinococci</taxon>
        <taxon>Deinococcales</taxon>
        <taxon>Deinococcaceae</taxon>
        <taxon>Deinococcus</taxon>
    </lineage>
</organism>
<dbReference type="GO" id="GO:0005886">
    <property type="term" value="C:plasma membrane"/>
    <property type="evidence" value="ECO:0007669"/>
    <property type="project" value="TreeGrafter"/>
</dbReference>
<dbReference type="RefSeq" id="WP_092264743.1">
    <property type="nucleotide sequence ID" value="NZ_FNZA01000010.1"/>
</dbReference>
<keyword evidence="4" id="KW-1185">Reference proteome</keyword>
<dbReference type="PANTHER" id="PTHR45138">
    <property type="entry name" value="REGULATORY COMPONENTS OF SENSORY TRANSDUCTION SYSTEM"/>
    <property type="match status" value="1"/>
</dbReference>
<dbReference type="Pfam" id="PF00990">
    <property type="entry name" value="GGDEF"/>
    <property type="match status" value="1"/>
</dbReference>
<dbReference type="AlphaFoldDB" id="A0A1H6ZJW8"/>
<dbReference type="CDD" id="cd01949">
    <property type="entry name" value="GGDEF"/>
    <property type="match status" value="1"/>
</dbReference>
<dbReference type="GO" id="GO:0043709">
    <property type="term" value="P:cell adhesion involved in single-species biofilm formation"/>
    <property type="evidence" value="ECO:0007669"/>
    <property type="project" value="TreeGrafter"/>
</dbReference>
<name>A0A1H6ZJW8_9DEIO</name>
<dbReference type="InterPro" id="IPR029787">
    <property type="entry name" value="Nucleotide_cyclase"/>
</dbReference>
<keyword evidence="1" id="KW-0812">Transmembrane</keyword>
<reference evidence="4" key="1">
    <citation type="submission" date="2016-10" db="EMBL/GenBank/DDBJ databases">
        <authorList>
            <person name="Varghese N."/>
            <person name="Submissions S."/>
        </authorList>
    </citation>
    <scope>NUCLEOTIDE SEQUENCE [LARGE SCALE GENOMIC DNA]</scope>
    <source>
        <strain evidence="4">CGMCC 1.10218</strain>
    </source>
</reference>
<feature type="transmembrane region" description="Helical" evidence="1">
    <location>
        <begin position="90"/>
        <end position="109"/>
    </location>
</feature>